<dbReference type="EMBL" id="CP001101">
    <property type="protein sequence ID" value="ACE02993.1"/>
    <property type="molecule type" value="Genomic_DNA"/>
</dbReference>
<dbReference type="eggNOG" id="COG5512">
    <property type="taxonomic scope" value="Bacteria"/>
</dbReference>
<reference evidence="1" key="1">
    <citation type="submission" date="2008-06" db="EMBL/GenBank/DDBJ databases">
        <title>Complete sequence of Chlorobium phaeobacteroides BS1.</title>
        <authorList>
            <consortium name="US DOE Joint Genome Institute"/>
            <person name="Lucas S."/>
            <person name="Copeland A."/>
            <person name="Lapidus A."/>
            <person name="Glavina del Rio T."/>
            <person name="Dalin E."/>
            <person name="Tice H."/>
            <person name="Bruce D."/>
            <person name="Goodwin L."/>
            <person name="Pitluck S."/>
            <person name="Schmutz J."/>
            <person name="Larimer F."/>
            <person name="Land M."/>
            <person name="Hauser L."/>
            <person name="Kyrpides N."/>
            <person name="Ovchinnikova G."/>
            <person name="Li T."/>
            <person name="Liu Z."/>
            <person name="Zhao F."/>
            <person name="Overmann J."/>
            <person name="Bryant D.A."/>
            <person name="Richardson P."/>
        </authorList>
    </citation>
    <scope>NUCLEOTIDE SEQUENCE [LARGE SCALE GENOMIC DNA]</scope>
    <source>
        <strain evidence="1">BS1</strain>
    </source>
</reference>
<dbReference type="InterPro" id="IPR007922">
    <property type="entry name" value="DciA-like"/>
</dbReference>
<dbReference type="AlphaFoldDB" id="B3EJI2"/>
<gene>
    <name evidence="1" type="ordered locus">Cphamn1_0004</name>
</gene>
<dbReference type="PANTHER" id="PTHR36456:SF1">
    <property type="entry name" value="UPF0232 PROTEIN SCO3875"/>
    <property type="match status" value="1"/>
</dbReference>
<accession>B3EJI2</accession>
<dbReference type="HOGENOM" id="CLU_160523_3_2_10"/>
<dbReference type="STRING" id="331678.Cphamn1_0004"/>
<proteinExistence type="predicted"/>
<organism evidence="1">
    <name type="scientific">Chlorobium phaeobacteroides (strain BS1)</name>
    <dbReference type="NCBI Taxonomy" id="331678"/>
    <lineage>
        <taxon>Bacteria</taxon>
        <taxon>Pseudomonadati</taxon>
        <taxon>Chlorobiota</taxon>
        <taxon>Chlorobiia</taxon>
        <taxon>Chlorobiales</taxon>
        <taxon>Chlorobiaceae</taxon>
        <taxon>Chlorobium/Pelodictyon group</taxon>
        <taxon>Chlorobium</taxon>
    </lineage>
</organism>
<sequence length="97" mass="11302">MKSSRTPRKITDIVDDIYSIYGMNQAKEEHQALRVWNHIVGDTIAKMTEVEKFVQGVLFVHVMNPSWRTELSFRKKNIISRLNKALGKNLVKDIVFK</sequence>
<protein>
    <recommendedName>
        <fullName evidence="2">DUF721 domain-containing protein</fullName>
    </recommendedName>
</protein>
<name>B3EJI2_CHLPB</name>
<dbReference type="PANTHER" id="PTHR36456">
    <property type="entry name" value="UPF0232 PROTEIN SCO3875"/>
    <property type="match status" value="1"/>
</dbReference>
<dbReference type="KEGG" id="cpb:Cphamn1_0004"/>
<evidence type="ECO:0000313" key="1">
    <source>
        <dbReference type="EMBL" id="ACE02993.1"/>
    </source>
</evidence>
<evidence type="ECO:0008006" key="2">
    <source>
        <dbReference type="Google" id="ProtNLM"/>
    </source>
</evidence>
<dbReference type="Pfam" id="PF05258">
    <property type="entry name" value="DciA"/>
    <property type="match status" value="1"/>
</dbReference>